<evidence type="ECO:0000313" key="2">
    <source>
        <dbReference type="Proteomes" id="UP000193498"/>
    </source>
</evidence>
<dbReference type="GO" id="GO:0005737">
    <property type="term" value="C:cytoplasm"/>
    <property type="evidence" value="ECO:0007669"/>
    <property type="project" value="TreeGrafter"/>
</dbReference>
<proteinExistence type="predicted"/>
<dbReference type="SUPFAM" id="SSF52047">
    <property type="entry name" value="RNI-like"/>
    <property type="match status" value="1"/>
</dbReference>
<name>A0A1Y1X875_9FUNG</name>
<sequence>MSLTELFWRTRNLKRVNLSHCWLITEAPILILLENAKNIEWLDLSFCEKLTDRIFEALKRLPNLTYVNLAGCRKISKDHVLKLKAALPKLNIVADIKSPRTTALEILMLRERYAL</sequence>
<dbReference type="AlphaFoldDB" id="A0A1Y1X875"/>
<reference evidence="1 2" key="1">
    <citation type="submission" date="2016-07" db="EMBL/GenBank/DDBJ databases">
        <title>Pervasive Adenine N6-methylation of Active Genes in Fungi.</title>
        <authorList>
            <consortium name="DOE Joint Genome Institute"/>
            <person name="Mondo S.J."/>
            <person name="Dannebaum R.O."/>
            <person name="Kuo R.C."/>
            <person name="Labutti K."/>
            <person name="Haridas S."/>
            <person name="Kuo A."/>
            <person name="Salamov A."/>
            <person name="Ahrendt S.R."/>
            <person name="Lipzen A."/>
            <person name="Sullivan W."/>
            <person name="Andreopoulos W.B."/>
            <person name="Clum A."/>
            <person name="Lindquist E."/>
            <person name="Daum C."/>
            <person name="Ramamoorthy G.K."/>
            <person name="Gryganskyi A."/>
            <person name="Culley D."/>
            <person name="Magnuson J.K."/>
            <person name="James T.Y."/>
            <person name="O'Malley M.A."/>
            <person name="Stajich J.E."/>
            <person name="Spatafora J.W."/>
            <person name="Visel A."/>
            <person name="Grigoriev I.V."/>
        </authorList>
    </citation>
    <scope>NUCLEOTIDE SEQUENCE [LARGE SCALE GENOMIC DNA]</scope>
    <source>
        <strain evidence="1 2">CBS 931.73</strain>
    </source>
</reference>
<keyword evidence="2" id="KW-1185">Reference proteome</keyword>
<dbReference type="PANTHER" id="PTHR13382">
    <property type="entry name" value="MITOCHONDRIAL ATP SYNTHASE COUPLING FACTOR B"/>
    <property type="match status" value="1"/>
</dbReference>
<evidence type="ECO:0000313" key="1">
    <source>
        <dbReference type="EMBL" id="ORX81959.1"/>
    </source>
</evidence>
<dbReference type="OrthoDB" id="550575at2759"/>
<dbReference type="InterPro" id="IPR050648">
    <property type="entry name" value="F-box_LRR-repeat"/>
</dbReference>
<dbReference type="STRING" id="1314790.A0A1Y1X875"/>
<evidence type="ECO:0008006" key="3">
    <source>
        <dbReference type="Google" id="ProtNLM"/>
    </source>
</evidence>
<accession>A0A1Y1X875</accession>
<organism evidence="1 2">
    <name type="scientific">Basidiobolus meristosporus CBS 931.73</name>
    <dbReference type="NCBI Taxonomy" id="1314790"/>
    <lineage>
        <taxon>Eukaryota</taxon>
        <taxon>Fungi</taxon>
        <taxon>Fungi incertae sedis</taxon>
        <taxon>Zoopagomycota</taxon>
        <taxon>Entomophthoromycotina</taxon>
        <taxon>Basidiobolomycetes</taxon>
        <taxon>Basidiobolales</taxon>
        <taxon>Basidiobolaceae</taxon>
        <taxon>Basidiobolus</taxon>
    </lineage>
</organism>
<dbReference type="Gene3D" id="3.80.10.10">
    <property type="entry name" value="Ribonuclease Inhibitor"/>
    <property type="match status" value="1"/>
</dbReference>
<protein>
    <recommendedName>
        <fullName evidence="3">RNI-like protein</fullName>
    </recommendedName>
</protein>
<dbReference type="InterPro" id="IPR032675">
    <property type="entry name" value="LRR_dom_sf"/>
</dbReference>
<dbReference type="Proteomes" id="UP000193498">
    <property type="component" value="Unassembled WGS sequence"/>
</dbReference>
<dbReference type="PANTHER" id="PTHR13382:SF67">
    <property type="entry name" value="SCF E3 UBIQUITIN LIGASE COMPLEX F-BOX PROTEIN POF2"/>
    <property type="match status" value="1"/>
</dbReference>
<dbReference type="EMBL" id="MCFE01000685">
    <property type="protein sequence ID" value="ORX81959.1"/>
    <property type="molecule type" value="Genomic_DNA"/>
</dbReference>
<dbReference type="InParanoid" id="A0A1Y1X875"/>
<gene>
    <name evidence="1" type="ORF">K493DRAFT_320553</name>
</gene>
<comment type="caution">
    <text evidence="1">The sequence shown here is derived from an EMBL/GenBank/DDBJ whole genome shotgun (WGS) entry which is preliminary data.</text>
</comment>